<organism evidence="2 3">
    <name type="scientific">Acrobeloides nanus</name>
    <dbReference type="NCBI Taxonomy" id="290746"/>
    <lineage>
        <taxon>Eukaryota</taxon>
        <taxon>Metazoa</taxon>
        <taxon>Ecdysozoa</taxon>
        <taxon>Nematoda</taxon>
        <taxon>Chromadorea</taxon>
        <taxon>Rhabditida</taxon>
        <taxon>Tylenchina</taxon>
        <taxon>Cephalobomorpha</taxon>
        <taxon>Cephaloboidea</taxon>
        <taxon>Cephalobidae</taxon>
        <taxon>Acrobeloides</taxon>
    </lineage>
</organism>
<evidence type="ECO:0000313" key="3">
    <source>
        <dbReference type="WBParaSite" id="ACRNAN_scaffold17473.g14828.t1"/>
    </source>
</evidence>
<name>A0A914D432_9BILA</name>
<dbReference type="Proteomes" id="UP000887540">
    <property type="component" value="Unplaced"/>
</dbReference>
<feature type="transmembrane region" description="Helical" evidence="1">
    <location>
        <begin position="37"/>
        <end position="58"/>
    </location>
</feature>
<accession>A0A914D432</accession>
<sequence>MKDQNSAFKLWVDIILFMFSGLSRMQPLRRKTLMRDLLNVAKLLATLAIFPILNFIFFGHKDPNPLQYDMEPEALKQALQRSWEMVHDRRGDDPIPPCPWVENT</sequence>
<keyword evidence="1" id="KW-0812">Transmembrane</keyword>
<keyword evidence="1" id="KW-0472">Membrane</keyword>
<protein>
    <submittedName>
        <fullName evidence="3">Uncharacterized protein</fullName>
    </submittedName>
</protein>
<dbReference type="WBParaSite" id="ACRNAN_scaffold17473.g14828.t1">
    <property type="protein sequence ID" value="ACRNAN_scaffold17473.g14828.t1"/>
    <property type="gene ID" value="ACRNAN_scaffold17473.g14828"/>
</dbReference>
<dbReference type="AlphaFoldDB" id="A0A914D432"/>
<keyword evidence="2" id="KW-1185">Reference proteome</keyword>
<evidence type="ECO:0000313" key="2">
    <source>
        <dbReference type="Proteomes" id="UP000887540"/>
    </source>
</evidence>
<reference evidence="3" key="1">
    <citation type="submission" date="2022-11" db="UniProtKB">
        <authorList>
            <consortium name="WormBaseParasite"/>
        </authorList>
    </citation>
    <scope>IDENTIFICATION</scope>
</reference>
<proteinExistence type="predicted"/>
<evidence type="ECO:0000256" key="1">
    <source>
        <dbReference type="SAM" id="Phobius"/>
    </source>
</evidence>
<keyword evidence="1" id="KW-1133">Transmembrane helix</keyword>